<comment type="caution">
    <text evidence="8">The sequence shown here is derived from an EMBL/GenBank/DDBJ whole genome shotgun (WGS) entry which is preliminary data.</text>
</comment>
<comment type="cofactor">
    <cofactor evidence="6">
        <name>FAD</name>
        <dbReference type="ChEBI" id="CHEBI:57692"/>
    </cofactor>
</comment>
<evidence type="ECO:0000313" key="8">
    <source>
        <dbReference type="EMBL" id="CAL5218967.1"/>
    </source>
</evidence>
<keyword evidence="3 6" id="KW-0274">FAD</keyword>
<dbReference type="PRINTS" id="PR00411">
    <property type="entry name" value="PNDRDTASEI"/>
</dbReference>
<keyword evidence="9" id="KW-1185">Reference proteome</keyword>
<evidence type="ECO:0000256" key="5">
    <source>
        <dbReference type="ARBA" id="ARBA00047707"/>
    </source>
</evidence>
<dbReference type="Proteomes" id="UP001497392">
    <property type="component" value="Unassembled WGS sequence"/>
</dbReference>
<organism evidence="8 9">
    <name type="scientific">Coccomyxa viridis</name>
    <dbReference type="NCBI Taxonomy" id="1274662"/>
    <lineage>
        <taxon>Eukaryota</taxon>
        <taxon>Viridiplantae</taxon>
        <taxon>Chlorophyta</taxon>
        <taxon>core chlorophytes</taxon>
        <taxon>Trebouxiophyceae</taxon>
        <taxon>Trebouxiophyceae incertae sedis</taxon>
        <taxon>Coccomyxaceae</taxon>
        <taxon>Coccomyxa</taxon>
    </lineage>
</organism>
<evidence type="ECO:0000256" key="7">
    <source>
        <dbReference type="SAM" id="Phobius"/>
    </source>
</evidence>
<keyword evidence="7" id="KW-0812">Transmembrane</keyword>
<dbReference type="PANTHER" id="PTHR43539">
    <property type="entry name" value="FLAVIN-BINDING MONOOXYGENASE-LIKE PROTEIN (AFU_ORTHOLOGUE AFUA_4G09220)"/>
    <property type="match status" value="1"/>
</dbReference>
<evidence type="ECO:0000256" key="3">
    <source>
        <dbReference type="ARBA" id="ARBA00022827"/>
    </source>
</evidence>
<proteinExistence type="inferred from homology"/>
<dbReference type="SUPFAM" id="SSF51905">
    <property type="entry name" value="FAD/NAD(P)-binding domain"/>
    <property type="match status" value="2"/>
</dbReference>
<dbReference type="InterPro" id="IPR050982">
    <property type="entry name" value="Auxin_biosynth/cation_transpt"/>
</dbReference>
<name>A0ABP1FN62_9CHLO</name>
<reference evidence="8 9" key="1">
    <citation type="submission" date="2024-06" db="EMBL/GenBank/DDBJ databases">
        <authorList>
            <person name="Kraege A."/>
            <person name="Thomma B."/>
        </authorList>
    </citation>
    <scope>NUCLEOTIDE SEQUENCE [LARGE SCALE GENOMIC DNA]</scope>
</reference>
<gene>
    <name evidence="8" type="primary">g721</name>
    <name evidence="8" type="ORF">VP750_LOCUS626</name>
</gene>
<evidence type="ECO:0000256" key="2">
    <source>
        <dbReference type="ARBA" id="ARBA00022630"/>
    </source>
</evidence>
<comment type="similarity">
    <text evidence="1 6">Belongs to the FMO family.</text>
</comment>
<dbReference type="Pfam" id="PF00743">
    <property type="entry name" value="FMO-like"/>
    <property type="match status" value="1"/>
</dbReference>
<dbReference type="Gene3D" id="3.50.50.60">
    <property type="entry name" value="FAD/NAD(P)-binding domain"/>
    <property type="match status" value="1"/>
</dbReference>
<feature type="transmembrane region" description="Helical" evidence="7">
    <location>
        <begin position="483"/>
        <end position="500"/>
    </location>
</feature>
<keyword evidence="7" id="KW-0472">Membrane</keyword>
<dbReference type="PANTHER" id="PTHR43539:SF78">
    <property type="entry name" value="FLAVIN-CONTAINING MONOOXYGENASE"/>
    <property type="match status" value="1"/>
</dbReference>
<comment type="catalytic activity">
    <reaction evidence="5">
        <text>indole-3-pyruvate + NADPH + O2 + H(+) = (indol-3-yl)acetate + CO2 + NADP(+) + H2O</text>
        <dbReference type="Rhea" id="RHEA:34331"/>
        <dbReference type="ChEBI" id="CHEBI:15377"/>
        <dbReference type="ChEBI" id="CHEBI:15378"/>
        <dbReference type="ChEBI" id="CHEBI:15379"/>
        <dbReference type="ChEBI" id="CHEBI:16526"/>
        <dbReference type="ChEBI" id="CHEBI:17640"/>
        <dbReference type="ChEBI" id="CHEBI:30854"/>
        <dbReference type="ChEBI" id="CHEBI:57783"/>
        <dbReference type="ChEBI" id="CHEBI:58349"/>
        <dbReference type="EC" id="1.14.13.168"/>
    </reaction>
</comment>
<accession>A0ABP1FN62</accession>
<protein>
    <recommendedName>
        <fullName evidence="6">Flavin-containing monooxygenase</fullName>
        <ecNumber evidence="6">1.-.-.-</ecNumber>
    </recommendedName>
</protein>
<evidence type="ECO:0000256" key="6">
    <source>
        <dbReference type="RuleBase" id="RU361177"/>
    </source>
</evidence>
<keyword evidence="4 6" id="KW-0560">Oxidoreductase</keyword>
<keyword evidence="7" id="KW-1133">Transmembrane helix</keyword>
<evidence type="ECO:0000256" key="4">
    <source>
        <dbReference type="ARBA" id="ARBA00023002"/>
    </source>
</evidence>
<dbReference type="InterPro" id="IPR020946">
    <property type="entry name" value="Flavin_mOase-like"/>
</dbReference>
<dbReference type="EMBL" id="CAXHTA020000001">
    <property type="protein sequence ID" value="CAL5218967.1"/>
    <property type="molecule type" value="Genomic_DNA"/>
</dbReference>
<dbReference type="EC" id="1.-.-.-" evidence="6"/>
<keyword evidence="6" id="KW-0503">Monooxygenase</keyword>
<dbReference type="InterPro" id="IPR036188">
    <property type="entry name" value="FAD/NAD-bd_sf"/>
</dbReference>
<keyword evidence="2 6" id="KW-0285">Flavoprotein</keyword>
<sequence>MVAPKQSKPIPRSHIDVAIIGGGVVGVIAAKRMMEKGIAFTVIERQRDFGGVWHTHGNNHSTLQAPELSYRFHPKYPLGKQGPLEQITGNNVLRRLRDMATEIGIHEHTDFCSEVETIHMEDDSYVLSVRDLRSQEERHLVAEHIIICHGILGRQYLPQERGLTVDKSFKGVFTMGGRMNGMDCAVCNHDINGKKIVVIGGGAFACEVMRSAVWNGAASVTMLTREKSKWVIPFSRQFFASAVGLTPLIPWAWKMALVKRWLISCHYSPCRMEHLIPGGGPKDMNYTGKGLPKAHFIEQEDDHTLSATFPCDPVKHVLGSAKLVSEAGVTTKDGTVYPADMVVFCGGCEYQGSPPFLANLKLGFEDLYSFAFIGNSGRIGTASDGLFSYVPAGPNKQIDMFLRAYDLRKEGRLEELQATLEHTPIPHDDVIAKGHRTVWYTWFETFHRKSTLSCLFELRNKAYKRVMSAGLTQKGRMLLALKLWWGELFLWNLLCVLAVMEKVNKWRIH</sequence>
<evidence type="ECO:0000256" key="1">
    <source>
        <dbReference type="ARBA" id="ARBA00009183"/>
    </source>
</evidence>
<evidence type="ECO:0000313" key="9">
    <source>
        <dbReference type="Proteomes" id="UP001497392"/>
    </source>
</evidence>